<reference evidence="1 2" key="1">
    <citation type="submission" date="2017-08" db="EMBL/GenBank/DDBJ databases">
        <title>Infants hospitalized years apart are colonized by the same room-sourced microbial strains.</title>
        <authorList>
            <person name="Brooks B."/>
            <person name="Olm M.R."/>
            <person name="Firek B.A."/>
            <person name="Baker R."/>
            <person name="Thomas B.C."/>
            <person name="Morowitz M.J."/>
            <person name="Banfield J.F."/>
        </authorList>
    </citation>
    <scope>NUCLEOTIDE SEQUENCE [LARGE SCALE GENOMIC DNA]</scope>
    <source>
        <strain evidence="1">S2_005_002_R2_33</strain>
    </source>
</reference>
<comment type="caution">
    <text evidence="1">The sequence shown here is derived from an EMBL/GenBank/DDBJ whole genome shotgun (WGS) entry which is preliminary data.</text>
</comment>
<dbReference type="EMBL" id="QFPX01000005">
    <property type="protein sequence ID" value="PZQ55763.1"/>
    <property type="molecule type" value="Genomic_DNA"/>
</dbReference>
<accession>A0A2W5QM82</accession>
<dbReference type="AlphaFoldDB" id="A0A2W5QM82"/>
<dbReference type="Proteomes" id="UP000249082">
    <property type="component" value="Unassembled WGS sequence"/>
</dbReference>
<protein>
    <submittedName>
        <fullName evidence="1">Uncharacterized protein</fullName>
    </submittedName>
</protein>
<gene>
    <name evidence="1" type="ORF">DI555_06980</name>
</gene>
<name>A0A2W5QM82_9SPHN</name>
<proteinExistence type="predicted"/>
<evidence type="ECO:0000313" key="2">
    <source>
        <dbReference type="Proteomes" id="UP000249082"/>
    </source>
</evidence>
<organism evidence="1 2">
    <name type="scientific">Novosphingobium pentaromativorans</name>
    <dbReference type="NCBI Taxonomy" id="205844"/>
    <lineage>
        <taxon>Bacteria</taxon>
        <taxon>Pseudomonadati</taxon>
        <taxon>Pseudomonadota</taxon>
        <taxon>Alphaproteobacteria</taxon>
        <taxon>Sphingomonadales</taxon>
        <taxon>Sphingomonadaceae</taxon>
        <taxon>Novosphingobium</taxon>
    </lineage>
</organism>
<evidence type="ECO:0000313" key="1">
    <source>
        <dbReference type="EMBL" id="PZQ55763.1"/>
    </source>
</evidence>
<sequence>MFAKEGYMNENEVRRIAREEVQKALAEQGGFRLTSAHPLFEKVEHGSPTQGIPAYFYGKAEDASQ</sequence>